<evidence type="ECO:0000313" key="5">
    <source>
        <dbReference type="Proteomes" id="UP001151071"/>
    </source>
</evidence>
<feature type="domain" description="Sigma factor regulator N-terminal" evidence="3">
    <location>
        <begin position="15"/>
        <end position="98"/>
    </location>
</feature>
<dbReference type="AlphaFoldDB" id="A0A9X3TU50"/>
<evidence type="ECO:0000259" key="3">
    <source>
        <dbReference type="Pfam" id="PF13800"/>
    </source>
</evidence>
<dbReference type="InterPro" id="IPR029101">
    <property type="entry name" value="Sigma_reg_N"/>
</dbReference>
<evidence type="ECO:0000313" key="4">
    <source>
        <dbReference type="EMBL" id="MDA5110458.1"/>
    </source>
</evidence>
<dbReference type="RefSeq" id="WP_271140779.1">
    <property type="nucleotide sequence ID" value="NZ_JAPYYP010000032.1"/>
</dbReference>
<keyword evidence="1" id="KW-0812">Transmembrane</keyword>
<dbReference type="InterPro" id="IPR025672">
    <property type="entry name" value="Sigma_reg_C_dom"/>
</dbReference>
<protein>
    <submittedName>
        <fullName evidence="4">Anti-sigma factor</fullName>
    </submittedName>
</protein>
<dbReference type="EMBL" id="JAPYYP010000032">
    <property type="protein sequence ID" value="MDA5110458.1"/>
    <property type="molecule type" value="Genomic_DNA"/>
</dbReference>
<comment type="caution">
    <text evidence="4">The sequence shown here is derived from an EMBL/GenBank/DDBJ whole genome shotgun (WGS) entry which is preliminary data.</text>
</comment>
<keyword evidence="5" id="KW-1185">Reference proteome</keyword>
<feature type="transmembrane region" description="Helical" evidence="1">
    <location>
        <begin position="24"/>
        <end position="44"/>
    </location>
</feature>
<dbReference type="Pfam" id="PF13791">
    <property type="entry name" value="Sigma_reg_C"/>
    <property type="match status" value="1"/>
</dbReference>
<dbReference type="Pfam" id="PF13800">
    <property type="entry name" value="Sigma_reg_N"/>
    <property type="match status" value="1"/>
</dbReference>
<organism evidence="4 5">
    <name type="scientific">Brevibacillus thermoruber</name>
    <dbReference type="NCBI Taxonomy" id="33942"/>
    <lineage>
        <taxon>Bacteria</taxon>
        <taxon>Bacillati</taxon>
        <taxon>Bacillota</taxon>
        <taxon>Bacilli</taxon>
        <taxon>Bacillales</taxon>
        <taxon>Paenibacillaceae</taxon>
        <taxon>Brevibacillus</taxon>
    </lineage>
</organism>
<keyword evidence="1" id="KW-0472">Membrane</keyword>
<sequence>MNDSAFIQDGTVTSLVKKARRATLFRNIGISLVVSLLVLAGGFLGSRQLLGKSADDALRDIALFKQISGPNVHEAGYRINFGLFSGTLEYQTYKLVEGIPVAWNRETFEFNALGSVSRLPGNYSSIQLPDPAMKDFQYQRPFNPQTGQREMLFYLPCIDYGHYLNDLASLNEIGSGRYVEMAISFDKSYTAAQINAMLPEGVHPVWYWVDTYYDKEAYTPKTVVEEQKMPDGSIKQVERVTPPAPDSARDVYGFDANMGDSEEGQGTEKDFLRSLENGLTYGKKYYAEYKKIYDYLKGGKEKPTEHDVKILGVVVTGSPDSLKALQGQPYVKAAVLGAVVDKY</sequence>
<keyword evidence="1" id="KW-1133">Transmembrane helix</keyword>
<accession>A0A9X3TU50</accession>
<proteinExistence type="predicted"/>
<name>A0A9X3TU50_9BACL</name>
<evidence type="ECO:0000259" key="2">
    <source>
        <dbReference type="Pfam" id="PF13791"/>
    </source>
</evidence>
<feature type="domain" description="Sigma factor regulator C-terminal" evidence="2">
    <location>
        <begin position="170"/>
        <end position="337"/>
    </location>
</feature>
<dbReference type="Proteomes" id="UP001151071">
    <property type="component" value="Unassembled WGS sequence"/>
</dbReference>
<gene>
    <name evidence="4" type="ORF">O3V59_19080</name>
</gene>
<evidence type="ECO:0000256" key="1">
    <source>
        <dbReference type="SAM" id="Phobius"/>
    </source>
</evidence>
<reference evidence="4" key="1">
    <citation type="submission" date="2022-12" db="EMBL/GenBank/DDBJ databases">
        <title>Draft genome sequence of the thermophilic strain Brevibacillus thermoruber HT42, isolated from Los Humeros, Puebla, Mexico, with biotechnological potential.</title>
        <authorList>
            <person name="Lara Sanchez J."/>
            <person name="Solis Palacios R."/>
            <person name="Bustos Baena A.S."/>
            <person name="Ruz Baez A.E."/>
            <person name="Espinosa Luna G."/>
            <person name="Oliart Ros R.M."/>
        </authorList>
    </citation>
    <scope>NUCLEOTIDE SEQUENCE</scope>
    <source>
        <strain evidence="4">HT42</strain>
    </source>
</reference>